<organism evidence="12 13">
    <name type="scientific">Nitrospira moscoviensis</name>
    <dbReference type="NCBI Taxonomy" id="42253"/>
    <lineage>
        <taxon>Bacteria</taxon>
        <taxon>Pseudomonadati</taxon>
        <taxon>Nitrospirota</taxon>
        <taxon>Nitrospiria</taxon>
        <taxon>Nitrospirales</taxon>
        <taxon>Nitrospiraceae</taxon>
        <taxon>Nitrospira</taxon>
    </lineage>
</organism>
<dbReference type="GO" id="GO:0004066">
    <property type="term" value="F:asparagine synthase (glutamine-hydrolyzing) activity"/>
    <property type="evidence" value="ECO:0007669"/>
    <property type="project" value="UniProtKB-EC"/>
</dbReference>
<feature type="binding site" evidence="9">
    <location>
        <position position="105"/>
    </location>
    <ligand>
        <name>L-glutamine</name>
        <dbReference type="ChEBI" id="CHEBI:58359"/>
    </ligand>
</feature>
<dbReference type="EC" id="6.3.5.4" evidence="3"/>
<keyword evidence="8" id="KW-0028">Amino-acid biosynthesis</keyword>
<feature type="site" description="Important for beta-aspartyl-AMP intermediate formation" evidence="10">
    <location>
        <position position="373"/>
    </location>
</feature>
<keyword evidence="8" id="KW-0061">Asparagine biosynthesis</keyword>
<dbReference type="Gene3D" id="3.60.20.10">
    <property type="entry name" value="Glutamine Phosphoribosylpyrophosphate, subunit 1, domain 1"/>
    <property type="match status" value="1"/>
</dbReference>
<comment type="catalytic activity">
    <reaction evidence="7">
        <text>L-aspartate + L-glutamine + ATP + H2O = L-asparagine + L-glutamate + AMP + diphosphate + H(+)</text>
        <dbReference type="Rhea" id="RHEA:12228"/>
        <dbReference type="ChEBI" id="CHEBI:15377"/>
        <dbReference type="ChEBI" id="CHEBI:15378"/>
        <dbReference type="ChEBI" id="CHEBI:29985"/>
        <dbReference type="ChEBI" id="CHEBI:29991"/>
        <dbReference type="ChEBI" id="CHEBI:30616"/>
        <dbReference type="ChEBI" id="CHEBI:33019"/>
        <dbReference type="ChEBI" id="CHEBI:58048"/>
        <dbReference type="ChEBI" id="CHEBI:58359"/>
        <dbReference type="ChEBI" id="CHEBI:456215"/>
        <dbReference type="EC" id="6.3.5.4"/>
    </reaction>
</comment>
<dbReference type="NCBIfam" id="TIGR01536">
    <property type="entry name" value="asn_synth_AEB"/>
    <property type="match status" value="1"/>
</dbReference>
<dbReference type="GO" id="GO:0006529">
    <property type="term" value="P:asparagine biosynthetic process"/>
    <property type="evidence" value="ECO:0007669"/>
    <property type="project" value="UniProtKB-KW"/>
</dbReference>
<evidence type="ECO:0000256" key="9">
    <source>
        <dbReference type="PIRSR" id="PIRSR001589-2"/>
    </source>
</evidence>
<dbReference type="GO" id="GO:0005829">
    <property type="term" value="C:cytosol"/>
    <property type="evidence" value="ECO:0007669"/>
    <property type="project" value="TreeGrafter"/>
</dbReference>
<protein>
    <recommendedName>
        <fullName evidence="3">asparagine synthase (glutamine-hydrolyzing)</fullName>
        <ecNumber evidence="3">6.3.5.4</ecNumber>
    </recommendedName>
</protein>
<comment type="similarity">
    <text evidence="2">Belongs to the asparagine synthetase family.</text>
</comment>
<feature type="active site" description="For GATase activity" evidence="8">
    <location>
        <position position="2"/>
    </location>
</feature>
<evidence type="ECO:0000256" key="10">
    <source>
        <dbReference type="PIRSR" id="PIRSR001589-3"/>
    </source>
</evidence>
<keyword evidence="13" id="KW-1185">Reference proteome</keyword>
<dbReference type="STRING" id="42253.NITMOv2_4775"/>
<dbReference type="InterPro" id="IPR017932">
    <property type="entry name" value="GATase_2_dom"/>
</dbReference>
<accession>A0A0K2GJL2</accession>
<evidence type="ECO:0000256" key="7">
    <source>
        <dbReference type="ARBA" id="ARBA00048741"/>
    </source>
</evidence>
<dbReference type="InterPro" id="IPR001962">
    <property type="entry name" value="Asn_synthase"/>
</dbReference>
<proteinExistence type="inferred from homology"/>
<evidence type="ECO:0000313" key="13">
    <source>
        <dbReference type="Proteomes" id="UP000069205"/>
    </source>
</evidence>
<dbReference type="PIRSF" id="PIRSF001589">
    <property type="entry name" value="Asn_synthetase_glu-h"/>
    <property type="match status" value="1"/>
</dbReference>
<dbReference type="Pfam" id="PF00733">
    <property type="entry name" value="Asn_synthase"/>
    <property type="match status" value="1"/>
</dbReference>
<evidence type="ECO:0000256" key="2">
    <source>
        <dbReference type="ARBA" id="ARBA00005752"/>
    </source>
</evidence>
<evidence type="ECO:0000256" key="3">
    <source>
        <dbReference type="ARBA" id="ARBA00012737"/>
    </source>
</evidence>
<dbReference type="OrthoDB" id="9763290at2"/>
<evidence type="ECO:0000259" key="11">
    <source>
        <dbReference type="PROSITE" id="PS51278"/>
    </source>
</evidence>
<feature type="binding site" evidence="9">
    <location>
        <position position="297"/>
    </location>
    <ligand>
        <name>ATP</name>
        <dbReference type="ChEBI" id="CHEBI:30616"/>
    </ligand>
</feature>
<evidence type="ECO:0000256" key="1">
    <source>
        <dbReference type="ARBA" id="ARBA00005187"/>
    </source>
</evidence>
<reference evidence="12 13" key="1">
    <citation type="journal article" date="2015" name="Proc. Natl. Acad. Sci. U.S.A.">
        <title>Expanded metabolic versatility of ubiquitous nitrite-oxidizing bacteria from the genus Nitrospira.</title>
        <authorList>
            <person name="Koch H."/>
            <person name="Lucker S."/>
            <person name="Albertsen M."/>
            <person name="Kitzinger K."/>
            <person name="Herbold C."/>
            <person name="Spieck E."/>
            <person name="Nielsen P.H."/>
            <person name="Wagner M."/>
            <person name="Daims H."/>
        </authorList>
    </citation>
    <scope>NUCLEOTIDE SEQUENCE [LARGE SCALE GENOMIC DNA]</scope>
    <source>
        <strain evidence="12 13">NSP M-1</strain>
    </source>
</reference>
<evidence type="ECO:0000313" key="12">
    <source>
        <dbReference type="EMBL" id="ALA61143.1"/>
    </source>
</evidence>
<dbReference type="PANTHER" id="PTHR43284">
    <property type="entry name" value="ASPARAGINE SYNTHETASE (GLUTAMINE-HYDROLYZING)"/>
    <property type="match status" value="1"/>
</dbReference>
<dbReference type="InterPro" id="IPR033738">
    <property type="entry name" value="AsnB_N"/>
</dbReference>
<dbReference type="InterPro" id="IPR029055">
    <property type="entry name" value="Ntn_hydrolases_N"/>
</dbReference>
<evidence type="ECO:0000256" key="5">
    <source>
        <dbReference type="ARBA" id="ARBA00022840"/>
    </source>
</evidence>
<evidence type="ECO:0000256" key="8">
    <source>
        <dbReference type="PIRSR" id="PIRSR001589-1"/>
    </source>
</evidence>
<dbReference type="InterPro" id="IPR006426">
    <property type="entry name" value="Asn_synth_AEB"/>
</dbReference>
<sequence length="629" mass="70588">MCGIVGVFDTAGRGIAEEHLAAMRDCMVQRGPDDAGLFIHRDSGLFVGLGHRRLSIIDLSPLGRQPMSTADGSLRIVFNGEIFNYRELRRLLSESGRYAFRSHTDTEVVLYGVREWGLDGCLKRLRGMYAFALFDQTDGSLTLVRDPLGVKPLYYSRQPAGFVFASEIKAILAAPGAKAALNDEALYHYLTFANAPAPLTFFEGIQKLEAGTYLRIDRRGRPAHTRFWDPAAFVPGRARLTEPEAVAELRRLLRQSVARRMVSDVPFGAFLSGGVDSSLNVALMAELLDKPVETFSIGIKGDASNEFEHARQVAGHFGARHHELVIDEDDFLHFLPKMPYAQDEPLADPVCVPIYYLSKLAHNSGTLVIQVGEGSDELFAGYRTYHQFAGWESGVFSRYKKLPLSLRRIVAGAAAGRAAPELADACRRAAEDEPLFLGNAIAFWDGEKDRLLQGGRGACSTSGRWIAELMRDLPAHDPLLRIINVELKNRLPELLLMRVDKMSMAQSIETRVPFLDEDLVEFALTIPSDLKYKKGKTKYLLKQAARGIIPDEIIDRKKWGFCGSATNMLTGRLASFAQERVSKSRLIRERFDAGEVRRLFESHRHQPRFNSFKIWNLLNLVLWHECWFE</sequence>
<feature type="domain" description="Glutamine amidotransferase type-2" evidence="11">
    <location>
        <begin position="2"/>
        <end position="219"/>
    </location>
</feature>
<dbReference type="Gene3D" id="3.40.50.620">
    <property type="entry name" value="HUPs"/>
    <property type="match status" value="1"/>
</dbReference>
<dbReference type="PATRIC" id="fig|42253.5.peg.4706"/>
<dbReference type="EMBL" id="CP011801">
    <property type="protein sequence ID" value="ALA61143.1"/>
    <property type="molecule type" value="Genomic_DNA"/>
</dbReference>
<dbReference type="InterPro" id="IPR014729">
    <property type="entry name" value="Rossmann-like_a/b/a_fold"/>
</dbReference>
<keyword evidence="4 9" id="KW-0547">Nucleotide-binding</keyword>
<dbReference type="CDD" id="cd00712">
    <property type="entry name" value="AsnB"/>
    <property type="match status" value="1"/>
</dbReference>
<keyword evidence="5 9" id="KW-0067">ATP-binding</keyword>
<dbReference type="RefSeq" id="WP_053381846.1">
    <property type="nucleotide sequence ID" value="NZ_CP011801.1"/>
</dbReference>
<dbReference type="Proteomes" id="UP000069205">
    <property type="component" value="Chromosome"/>
</dbReference>
<evidence type="ECO:0000256" key="6">
    <source>
        <dbReference type="ARBA" id="ARBA00022962"/>
    </source>
</evidence>
<dbReference type="GO" id="GO:0005524">
    <property type="term" value="F:ATP binding"/>
    <property type="evidence" value="ECO:0007669"/>
    <property type="project" value="UniProtKB-KW"/>
</dbReference>
<dbReference type="PROSITE" id="PS51278">
    <property type="entry name" value="GATASE_TYPE_2"/>
    <property type="match status" value="1"/>
</dbReference>
<dbReference type="PANTHER" id="PTHR43284:SF1">
    <property type="entry name" value="ASPARAGINE SYNTHETASE"/>
    <property type="match status" value="1"/>
</dbReference>
<dbReference type="SUPFAM" id="SSF56235">
    <property type="entry name" value="N-terminal nucleophile aminohydrolases (Ntn hydrolases)"/>
    <property type="match status" value="1"/>
</dbReference>
<keyword evidence="6 8" id="KW-0315">Glutamine amidotransferase</keyword>
<dbReference type="KEGG" id="nmv:NITMOv2_4775"/>
<gene>
    <name evidence="12" type="ORF">NITMOv2_4775</name>
</gene>
<comment type="pathway">
    <text evidence="1">Amino-acid biosynthesis; L-asparagine biosynthesis; L-asparagine from L-aspartate (L-Gln route): step 1/1.</text>
</comment>
<name>A0A0K2GJL2_NITMO</name>
<evidence type="ECO:0000256" key="4">
    <source>
        <dbReference type="ARBA" id="ARBA00022741"/>
    </source>
</evidence>
<dbReference type="SUPFAM" id="SSF52402">
    <property type="entry name" value="Adenine nucleotide alpha hydrolases-like"/>
    <property type="match status" value="1"/>
</dbReference>
<keyword evidence="12" id="KW-0436">Ligase</keyword>
<dbReference type="CDD" id="cd01991">
    <property type="entry name" value="Asn_synthase_B_C"/>
    <property type="match status" value="1"/>
</dbReference>
<dbReference type="InterPro" id="IPR051786">
    <property type="entry name" value="ASN_synthetase/amidase"/>
</dbReference>
<dbReference type="AlphaFoldDB" id="A0A0K2GJL2"/>
<dbReference type="Pfam" id="PF13537">
    <property type="entry name" value="GATase_7"/>
    <property type="match status" value="1"/>
</dbReference>